<protein>
    <recommendedName>
        <fullName evidence="4">Glycine zipper domain-containing protein</fullName>
    </recommendedName>
</protein>
<comment type="caution">
    <text evidence="2">The sequence shown here is derived from an EMBL/GenBank/DDBJ whole genome shotgun (WGS) entry which is preliminary data.</text>
</comment>
<gene>
    <name evidence="2" type="ORF">ABC977_13770</name>
</gene>
<organism evidence="2 3">
    <name type="scientific">Thioalkalicoccus limnaeus</name>
    <dbReference type="NCBI Taxonomy" id="120681"/>
    <lineage>
        <taxon>Bacteria</taxon>
        <taxon>Pseudomonadati</taxon>
        <taxon>Pseudomonadota</taxon>
        <taxon>Gammaproteobacteria</taxon>
        <taxon>Chromatiales</taxon>
        <taxon>Chromatiaceae</taxon>
        <taxon>Thioalkalicoccus</taxon>
    </lineage>
</organism>
<evidence type="ECO:0000256" key="1">
    <source>
        <dbReference type="SAM" id="SignalP"/>
    </source>
</evidence>
<dbReference type="Proteomes" id="UP001564408">
    <property type="component" value="Unassembled WGS sequence"/>
</dbReference>
<name>A0ABV4BG21_9GAMM</name>
<sequence>MRSMNYRRMACLLSLAGLVGCSTLETSPQYGAGGFATESERYCQGVAQSEADRVKRQNMAQGGVGAAAGAAVGGLVGRNLEKDRTIEGATIGAVGGASAAYLANRGEMRSAYDRAYSSCMSARQVRSW</sequence>
<dbReference type="PROSITE" id="PS51257">
    <property type="entry name" value="PROKAR_LIPOPROTEIN"/>
    <property type="match status" value="1"/>
</dbReference>
<dbReference type="RefSeq" id="WP_369667853.1">
    <property type="nucleotide sequence ID" value="NZ_JBDKXB010000022.1"/>
</dbReference>
<accession>A0ABV4BG21</accession>
<feature type="chain" id="PRO_5046632943" description="Glycine zipper domain-containing protein" evidence="1">
    <location>
        <begin position="22"/>
        <end position="128"/>
    </location>
</feature>
<feature type="signal peptide" evidence="1">
    <location>
        <begin position="1"/>
        <end position="21"/>
    </location>
</feature>
<reference evidence="2 3" key="1">
    <citation type="submission" date="2024-05" db="EMBL/GenBank/DDBJ databases">
        <title>Genome Sequence and Characterization of the New Strain Purple Sulfur Bacterium of Genus Thioalkalicoccus.</title>
        <authorList>
            <person name="Bryantseva I.A."/>
            <person name="Kyndt J.A."/>
            <person name="Imhoff J.F."/>
        </authorList>
    </citation>
    <scope>NUCLEOTIDE SEQUENCE [LARGE SCALE GENOMIC DNA]</scope>
    <source>
        <strain evidence="2 3">Um2</strain>
    </source>
</reference>
<dbReference type="EMBL" id="JBDKXB010000022">
    <property type="protein sequence ID" value="MEY6433469.1"/>
    <property type="molecule type" value="Genomic_DNA"/>
</dbReference>
<keyword evidence="1" id="KW-0732">Signal</keyword>
<evidence type="ECO:0008006" key="4">
    <source>
        <dbReference type="Google" id="ProtNLM"/>
    </source>
</evidence>
<evidence type="ECO:0000313" key="3">
    <source>
        <dbReference type="Proteomes" id="UP001564408"/>
    </source>
</evidence>
<proteinExistence type="predicted"/>
<evidence type="ECO:0000313" key="2">
    <source>
        <dbReference type="EMBL" id="MEY6433469.1"/>
    </source>
</evidence>
<keyword evidence="3" id="KW-1185">Reference proteome</keyword>